<reference evidence="1" key="1">
    <citation type="submission" date="2021-01" db="EMBL/GenBank/DDBJ databases">
        <authorList>
            <person name="Corre E."/>
            <person name="Pelletier E."/>
            <person name="Niang G."/>
            <person name="Scheremetjew M."/>
            <person name="Finn R."/>
            <person name="Kale V."/>
            <person name="Holt S."/>
            <person name="Cochrane G."/>
            <person name="Meng A."/>
            <person name="Brown T."/>
            <person name="Cohen L."/>
        </authorList>
    </citation>
    <scope>NUCLEOTIDE SEQUENCE</scope>
    <source>
        <strain evidence="1">B650</strain>
    </source>
</reference>
<proteinExistence type="predicted"/>
<dbReference type="AlphaFoldDB" id="A0A7S2KDB7"/>
<organism evidence="1">
    <name type="scientific">Leptocylindrus danicus</name>
    <dbReference type="NCBI Taxonomy" id="163516"/>
    <lineage>
        <taxon>Eukaryota</taxon>
        <taxon>Sar</taxon>
        <taxon>Stramenopiles</taxon>
        <taxon>Ochrophyta</taxon>
        <taxon>Bacillariophyta</taxon>
        <taxon>Coscinodiscophyceae</taxon>
        <taxon>Chaetocerotophycidae</taxon>
        <taxon>Leptocylindrales</taxon>
        <taxon>Leptocylindraceae</taxon>
        <taxon>Leptocylindrus</taxon>
    </lineage>
</organism>
<evidence type="ECO:0000313" key="1">
    <source>
        <dbReference type="EMBL" id="CAD9573212.1"/>
    </source>
</evidence>
<name>A0A7S2KDB7_9STRA</name>
<sequence length="143" mass="15989">MIPRCTGRYTCRSHDEASNLPPLELLARSGILSLSSEGNDAQEGITDGNSNTECKMNEYVFHLAGRDEIIIVPLDKVNRTGLITYVKTEILEQDGKKDIDIDDNRRKSVTCKRYVHTLNALSGFRRKLEALGMSVTDDNIFVA</sequence>
<gene>
    <name evidence="1" type="ORF">LDAN0321_LOCUS8096</name>
</gene>
<dbReference type="EMBL" id="HBGY01012694">
    <property type="protein sequence ID" value="CAD9573212.1"/>
    <property type="molecule type" value="Transcribed_RNA"/>
</dbReference>
<protein>
    <submittedName>
        <fullName evidence="1">Uncharacterized protein</fullName>
    </submittedName>
</protein>
<accession>A0A7S2KDB7</accession>